<accession>A0ABM1A5E0</accession>
<dbReference type="RefSeq" id="XP_005104007.1">
    <property type="nucleotide sequence ID" value="XM_005103950.3"/>
</dbReference>
<evidence type="ECO:0000313" key="4">
    <source>
        <dbReference type="RefSeq" id="XP_012941154.1"/>
    </source>
</evidence>
<feature type="signal peptide" evidence="1">
    <location>
        <begin position="1"/>
        <end position="18"/>
    </location>
</feature>
<proteinExistence type="predicted"/>
<protein>
    <submittedName>
        <fullName evidence="3 4">Uncharacterized protein LOC101851754</fullName>
    </submittedName>
</protein>
<keyword evidence="2" id="KW-1185">Reference proteome</keyword>
<dbReference type="GeneID" id="101851754"/>
<dbReference type="RefSeq" id="XP_012941154.1">
    <property type="nucleotide sequence ID" value="XM_013085700.2"/>
</dbReference>
<feature type="chain" id="PRO_5045021895" evidence="1">
    <location>
        <begin position="19"/>
        <end position="275"/>
    </location>
</feature>
<evidence type="ECO:0000256" key="1">
    <source>
        <dbReference type="SAM" id="SignalP"/>
    </source>
</evidence>
<sequence length="275" mass="30231">MFVFAAVTILALSNACQGYNLVSSLRSVVSQEVSQVEGRLAKKLETLISLQNAGGSGASCSAASGWGRPFNVFGKGDNYYLAFRGTAGVGSSVYEAYIGDYSKKPMRNIEPCCTQVNGSLPCSGHYRNAGILNNWQNIEEVVVALYERGVLKQSLTFDAAGTDYLSWFSPANLKDAGKWQDLKEKTTNFFSIAGDTLWKRRFFINHLYLGCLADNGWFLAMDNPLPPCQYEKYSSFPQFLYSSGTGRMTWSSSGEVAQADVMAIFVKPYNGCRSK</sequence>
<keyword evidence="1" id="KW-0732">Signal</keyword>
<evidence type="ECO:0000313" key="2">
    <source>
        <dbReference type="Proteomes" id="UP000694888"/>
    </source>
</evidence>
<evidence type="ECO:0000313" key="3">
    <source>
        <dbReference type="RefSeq" id="XP_005104007.1"/>
    </source>
</evidence>
<name>A0ABM1A5E0_APLCA</name>
<organism evidence="2 4">
    <name type="scientific">Aplysia californica</name>
    <name type="common">California sea hare</name>
    <dbReference type="NCBI Taxonomy" id="6500"/>
    <lineage>
        <taxon>Eukaryota</taxon>
        <taxon>Metazoa</taxon>
        <taxon>Spiralia</taxon>
        <taxon>Lophotrochozoa</taxon>
        <taxon>Mollusca</taxon>
        <taxon>Gastropoda</taxon>
        <taxon>Heterobranchia</taxon>
        <taxon>Euthyneura</taxon>
        <taxon>Tectipleura</taxon>
        <taxon>Aplysiida</taxon>
        <taxon>Aplysioidea</taxon>
        <taxon>Aplysiidae</taxon>
        <taxon>Aplysia</taxon>
    </lineage>
</organism>
<dbReference type="Proteomes" id="UP000694888">
    <property type="component" value="Unplaced"/>
</dbReference>
<reference evidence="3 4" key="1">
    <citation type="submission" date="2025-05" db="UniProtKB">
        <authorList>
            <consortium name="RefSeq"/>
        </authorList>
    </citation>
    <scope>IDENTIFICATION</scope>
</reference>
<gene>
    <name evidence="3 4" type="primary">LOC101851754</name>
</gene>